<sequence length="126" mass="14637">MFLKLLVQINSLSLLSLIKRRDLSSHHLSSSWCRRVMSSSWANSFLFLHWFVGQLGGLDQSFDQSFFSLIGESIISIIVECNLPTIKPWWFCIVRVFPWLVRHGGLFPSRKFFGRITSSIEQKKES</sequence>
<accession>A0A8X7R3T8</accession>
<dbReference type="AlphaFoldDB" id="A0A8X7R3T8"/>
<reference evidence="1 2" key="1">
    <citation type="submission" date="2020-02" db="EMBL/GenBank/DDBJ databases">
        <authorList>
            <person name="Ma Q."/>
            <person name="Huang Y."/>
            <person name="Song X."/>
            <person name="Pei D."/>
        </authorList>
    </citation>
    <scope>NUCLEOTIDE SEQUENCE [LARGE SCALE GENOMIC DNA]</scope>
    <source>
        <strain evidence="1">Sxm20200214</strain>
        <tissue evidence="1">Leaf</tissue>
    </source>
</reference>
<dbReference type="Proteomes" id="UP000886595">
    <property type="component" value="Unassembled WGS sequence"/>
</dbReference>
<organism evidence="1 2">
    <name type="scientific">Brassica carinata</name>
    <name type="common">Ethiopian mustard</name>
    <name type="synonym">Abyssinian cabbage</name>
    <dbReference type="NCBI Taxonomy" id="52824"/>
    <lineage>
        <taxon>Eukaryota</taxon>
        <taxon>Viridiplantae</taxon>
        <taxon>Streptophyta</taxon>
        <taxon>Embryophyta</taxon>
        <taxon>Tracheophyta</taxon>
        <taxon>Spermatophyta</taxon>
        <taxon>Magnoliopsida</taxon>
        <taxon>eudicotyledons</taxon>
        <taxon>Gunneridae</taxon>
        <taxon>Pentapetalae</taxon>
        <taxon>rosids</taxon>
        <taxon>malvids</taxon>
        <taxon>Brassicales</taxon>
        <taxon>Brassicaceae</taxon>
        <taxon>Brassiceae</taxon>
        <taxon>Brassica</taxon>
    </lineage>
</organism>
<evidence type="ECO:0000313" key="1">
    <source>
        <dbReference type="EMBL" id="KAG2280753.1"/>
    </source>
</evidence>
<protein>
    <submittedName>
        <fullName evidence="1">Uncharacterized protein</fullName>
    </submittedName>
</protein>
<comment type="caution">
    <text evidence="1">The sequence shown here is derived from an EMBL/GenBank/DDBJ whole genome shotgun (WGS) entry which is preliminary data.</text>
</comment>
<evidence type="ECO:0000313" key="2">
    <source>
        <dbReference type="Proteomes" id="UP000886595"/>
    </source>
</evidence>
<dbReference type="EMBL" id="JAAMPC010000011">
    <property type="protein sequence ID" value="KAG2280753.1"/>
    <property type="molecule type" value="Genomic_DNA"/>
</dbReference>
<gene>
    <name evidence="1" type="ORF">Bca52824_051973</name>
</gene>
<keyword evidence="2" id="KW-1185">Reference proteome</keyword>
<name>A0A8X7R3T8_BRACI</name>
<proteinExistence type="predicted"/>